<protein>
    <submittedName>
        <fullName evidence="1">Uncharacterized protein</fullName>
    </submittedName>
</protein>
<accession>A0A6L2LZ45</accession>
<dbReference type="AlphaFoldDB" id="A0A6L2LZ45"/>
<reference evidence="1" key="1">
    <citation type="journal article" date="2019" name="Sci. Rep.">
        <title>Draft genome of Tanacetum cinerariifolium, the natural source of mosquito coil.</title>
        <authorList>
            <person name="Yamashiro T."/>
            <person name="Shiraishi A."/>
            <person name="Satake H."/>
            <person name="Nakayama K."/>
        </authorList>
    </citation>
    <scope>NUCLEOTIDE SEQUENCE</scope>
</reference>
<comment type="caution">
    <text evidence="1">The sequence shown here is derived from an EMBL/GenBank/DDBJ whole genome shotgun (WGS) entry which is preliminary data.</text>
</comment>
<organism evidence="1">
    <name type="scientific">Tanacetum cinerariifolium</name>
    <name type="common">Dalmatian daisy</name>
    <name type="synonym">Chrysanthemum cinerariifolium</name>
    <dbReference type="NCBI Taxonomy" id="118510"/>
    <lineage>
        <taxon>Eukaryota</taxon>
        <taxon>Viridiplantae</taxon>
        <taxon>Streptophyta</taxon>
        <taxon>Embryophyta</taxon>
        <taxon>Tracheophyta</taxon>
        <taxon>Spermatophyta</taxon>
        <taxon>Magnoliopsida</taxon>
        <taxon>eudicotyledons</taxon>
        <taxon>Gunneridae</taxon>
        <taxon>Pentapetalae</taxon>
        <taxon>asterids</taxon>
        <taxon>campanulids</taxon>
        <taxon>Asterales</taxon>
        <taxon>Asteraceae</taxon>
        <taxon>Asteroideae</taxon>
        <taxon>Anthemideae</taxon>
        <taxon>Anthemidinae</taxon>
        <taxon>Tanacetum</taxon>
    </lineage>
</organism>
<evidence type="ECO:0000313" key="1">
    <source>
        <dbReference type="EMBL" id="GEU65405.1"/>
    </source>
</evidence>
<sequence>MSETKKGKGCSLSQGKDAIVNYMYMAKLQGVIPDAADNSGPIFDTEPVQQVQHNDNYNMFSIESKHHEQSQSIHDTYPIEQDEHNVNIDSLDMSYDRDQID</sequence>
<gene>
    <name evidence="1" type="ORF">Tci_037383</name>
</gene>
<dbReference type="EMBL" id="BKCJ010005193">
    <property type="protein sequence ID" value="GEU65405.1"/>
    <property type="molecule type" value="Genomic_DNA"/>
</dbReference>
<proteinExistence type="predicted"/>
<name>A0A6L2LZ45_TANCI</name>